<sequence length="101" mass="11795">MKKVNLKIEIDLNSRRIEYINIEGRVLSTNSFFDFINGSWVAEQKDFPLNNDEDLDILIITVGNPRENSKLKLTVNSEFKGEFSMYKPFNRNGYGQFNLEI</sequence>
<dbReference type="AlphaFoldDB" id="W7YLL0"/>
<dbReference type="RefSeq" id="WP_027470601.1">
    <property type="nucleotide sequence ID" value="NZ_BAMD01000090.1"/>
</dbReference>
<proteinExistence type="predicted"/>
<dbReference type="Proteomes" id="UP000019402">
    <property type="component" value="Unassembled WGS sequence"/>
</dbReference>
<accession>W7YLL0</accession>
<name>W7YLL0_9BACT</name>
<evidence type="ECO:0000313" key="1">
    <source>
        <dbReference type="EMBL" id="GAF05481.1"/>
    </source>
</evidence>
<keyword evidence="2" id="KW-1185">Reference proteome</keyword>
<gene>
    <name evidence="1" type="ORF">JCM21142_104216</name>
</gene>
<organism evidence="1 2">
    <name type="scientific">Saccharicrinis fermentans DSM 9555 = JCM 21142</name>
    <dbReference type="NCBI Taxonomy" id="869213"/>
    <lineage>
        <taxon>Bacteria</taxon>
        <taxon>Pseudomonadati</taxon>
        <taxon>Bacteroidota</taxon>
        <taxon>Bacteroidia</taxon>
        <taxon>Marinilabiliales</taxon>
        <taxon>Marinilabiliaceae</taxon>
        <taxon>Saccharicrinis</taxon>
    </lineage>
</organism>
<reference evidence="1 2" key="1">
    <citation type="journal article" date="2014" name="Genome Announc.">
        <title>Draft Genome Sequence of Cytophaga fermentans JCM 21142T, a Facultative Anaerobe Isolated from Marine Mud.</title>
        <authorList>
            <person name="Starns D."/>
            <person name="Oshima K."/>
            <person name="Suda W."/>
            <person name="Iino T."/>
            <person name="Yuki M."/>
            <person name="Inoue J."/>
            <person name="Kitamura K."/>
            <person name="Iida T."/>
            <person name="Darby A."/>
            <person name="Hattori M."/>
            <person name="Ohkuma M."/>
        </authorList>
    </citation>
    <scope>NUCLEOTIDE SEQUENCE [LARGE SCALE GENOMIC DNA]</scope>
    <source>
        <strain evidence="1 2">JCM 21142</strain>
    </source>
</reference>
<dbReference type="EMBL" id="BAMD01000090">
    <property type="protein sequence ID" value="GAF05481.1"/>
    <property type="molecule type" value="Genomic_DNA"/>
</dbReference>
<comment type="caution">
    <text evidence="1">The sequence shown here is derived from an EMBL/GenBank/DDBJ whole genome shotgun (WGS) entry which is preliminary data.</text>
</comment>
<evidence type="ECO:0000313" key="2">
    <source>
        <dbReference type="Proteomes" id="UP000019402"/>
    </source>
</evidence>
<dbReference type="OrthoDB" id="1496100at2"/>
<dbReference type="STRING" id="869213.GCA_000517085_00590"/>
<protein>
    <submittedName>
        <fullName evidence="1">Uncharacterized protein</fullName>
    </submittedName>
</protein>